<dbReference type="SUPFAM" id="SSF69593">
    <property type="entry name" value="Glycerol-3-phosphate (1)-acyltransferase"/>
    <property type="match status" value="1"/>
</dbReference>
<dbReference type="Proteomes" id="UP000559182">
    <property type="component" value="Unassembled WGS sequence"/>
</dbReference>
<dbReference type="PANTHER" id="PTHR10434:SF11">
    <property type="entry name" value="1-ACYL-SN-GLYCEROL-3-PHOSPHATE ACYLTRANSFERASE"/>
    <property type="match status" value="1"/>
</dbReference>
<keyword evidence="2 4" id="KW-0012">Acyltransferase</keyword>
<evidence type="ECO:0000313" key="4">
    <source>
        <dbReference type="EMBL" id="MBB2894077.1"/>
    </source>
</evidence>
<keyword evidence="1 4" id="KW-0808">Transferase</keyword>
<comment type="caution">
    <text evidence="4">The sequence shown here is derived from an EMBL/GenBank/DDBJ whole genome shotgun (WGS) entry which is preliminary data.</text>
</comment>
<dbReference type="SMART" id="SM00563">
    <property type="entry name" value="PlsC"/>
    <property type="match status" value="1"/>
</dbReference>
<feature type="domain" description="Phospholipid/glycerol acyltransferase" evidence="3">
    <location>
        <begin position="36"/>
        <end position="154"/>
    </location>
</feature>
<dbReference type="CDD" id="cd07989">
    <property type="entry name" value="LPLAT_AGPAT-like"/>
    <property type="match status" value="1"/>
</dbReference>
<dbReference type="GO" id="GO:0006654">
    <property type="term" value="P:phosphatidic acid biosynthetic process"/>
    <property type="evidence" value="ECO:0007669"/>
    <property type="project" value="TreeGrafter"/>
</dbReference>
<evidence type="ECO:0000259" key="3">
    <source>
        <dbReference type="SMART" id="SM00563"/>
    </source>
</evidence>
<evidence type="ECO:0000256" key="1">
    <source>
        <dbReference type="ARBA" id="ARBA00022679"/>
    </source>
</evidence>
<keyword evidence="5" id="KW-1185">Reference proteome</keyword>
<dbReference type="Pfam" id="PF01553">
    <property type="entry name" value="Acyltransferase"/>
    <property type="match status" value="1"/>
</dbReference>
<dbReference type="PANTHER" id="PTHR10434">
    <property type="entry name" value="1-ACYL-SN-GLYCEROL-3-PHOSPHATE ACYLTRANSFERASE"/>
    <property type="match status" value="1"/>
</dbReference>
<dbReference type="InterPro" id="IPR002123">
    <property type="entry name" value="Plipid/glycerol_acylTrfase"/>
</dbReference>
<dbReference type="AlphaFoldDB" id="A0A839NA23"/>
<evidence type="ECO:0000256" key="2">
    <source>
        <dbReference type="ARBA" id="ARBA00023315"/>
    </source>
</evidence>
<organism evidence="4 5">
    <name type="scientific">Flexivirga oryzae</name>
    <dbReference type="NCBI Taxonomy" id="1794944"/>
    <lineage>
        <taxon>Bacteria</taxon>
        <taxon>Bacillati</taxon>
        <taxon>Actinomycetota</taxon>
        <taxon>Actinomycetes</taxon>
        <taxon>Micrococcales</taxon>
        <taxon>Dermacoccaceae</taxon>
        <taxon>Flexivirga</taxon>
    </lineage>
</organism>
<evidence type="ECO:0000313" key="5">
    <source>
        <dbReference type="Proteomes" id="UP000559182"/>
    </source>
</evidence>
<accession>A0A839NA23</accession>
<name>A0A839NA23_9MICO</name>
<reference evidence="4 5" key="1">
    <citation type="submission" date="2020-08" db="EMBL/GenBank/DDBJ databases">
        <title>Sequencing the genomes of 1000 actinobacteria strains.</title>
        <authorList>
            <person name="Klenk H.-P."/>
        </authorList>
    </citation>
    <scope>NUCLEOTIDE SEQUENCE [LARGE SCALE GENOMIC DNA]</scope>
    <source>
        <strain evidence="4 5">DSM 105369</strain>
    </source>
</reference>
<gene>
    <name evidence="4" type="ORF">FHU39_004113</name>
</gene>
<proteinExistence type="predicted"/>
<sequence length="394" mass="41668">MSFIPSRFRRRLWRSVCSLAGGLTVTGNWDRSPTGRVVVANHASHADTAALLAAIPAESSPVFAAAADYWFDVWWRRALISGLAGGLPVRRGERGGYAELLEAARPALAAGRTVVIYPEGTRSTDGSVGEFHSGAVRLARDCRVPVVPVAMLGTGEVLAKHGSFKATPMEVRFGAPVDPTGADAETLRDDVIALLDAGPVLLRRSPTWRTIHALTDGNRGIAIGFVWGLAEAVSWPIMAEMAVVFLGVAAPRRIPTLAASITAGSVCGVLLTSTLARRGVRVPAPLTTPRMYAAARRHLDSGASGIWHQALGGIPVKVYARVAGELQLPAGRLAGATLAERGARMGACAGGIMVAERPLRPVIRRLYGPYLGVTATVFSVTLRKIVRAWSGPTR</sequence>
<dbReference type="EMBL" id="JACHVQ010000004">
    <property type="protein sequence ID" value="MBB2894077.1"/>
    <property type="molecule type" value="Genomic_DNA"/>
</dbReference>
<protein>
    <submittedName>
        <fullName evidence="4">1-acyl-sn-glycerol-3-phosphate acyltransferase</fullName>
    </submittedName>
</protein>
<dbReference type="GO" id="GO:0003841">
    <property type="term" value="F:1-acylglycerol-3-phosphate O-acyltransferase activity"/>
    <property type="evidence" value="ECO:0007669"/>
    <property type="project" value="TreeGrafter"/>
</dbReference>
<dbReference type="RefSeq" id="WP_183322528.1">
    <property type="nucleotide sequence ID" value="NZ_JACHVQ010000004.1"/>
</dbReference>